<dbReference type="InterPro" id="IPR011992">
    <property type="entry name" value="EF-hand-dom_pair"/>
</dbReference>
<dbReference type="Proteomes" id="UP000663882">
    <property type="component" value="Unassembled WGS sequence"/>
</dbReference>
<dbReference type="SUPFAM" id="SSF47473">
    <property type="entry name" value="EF-hand"/>
    <property type="match status" value="1"/>
</dbReference>
<evidence type="ECO:0008006" key="3">
    <source>
        <dbReference type="Google" id="ProtNLM"/>
    </source>
</evidence>
<dbReference type="OrthoDB" id="272512at2759"/>
<comment type="caution">
    <text evidence="1">The sequence shown here is derived from an EMBL/GenBank/DDBJ whole genome shotgun (WGS) entry which is preliminary data.</text>
</comment>
<proteinExistence type="predicted"/>
<reference evidence="1" key="1">
    <citation type="submission" date="2021-02" db="EMBL/GenBank/DDBJ databases">
        <authorList>
            <person name="Nowell W R."/>
        </authorList>
    </citation>
    <scope>NUCLEOTIDE SEQUENCE</scope>
</reference>
<accession>A0A815AWD8</accession>
<protein>
    <recommendedName>
        <fullName evidence="3">EF-hand domain-containing protein</fullName>
    </recommendedName>
</protein>
<dbReference type="Gene3D" id="1.10.238.10">
    <property type="entry name" value="EF-hand"/>
    <property type="match status" value="1"/>
</dbReference>
<name>A0A815AWD8_9BILA</name>
<evidence type="ECO:0000313" key="1">
    <source>
        <dbReference type="EMBL" id="CAF1261702.1"/>
    </source>
</evidence>
<evidence type="ECO:0000313" key="2">
    <source>
        <dbReference type="Proteomes" id="UP000663882"/>
    </source>
</evidence>
<dbReference type="EMBL" id="CAJNOO010002373">
    <property type="protein sequence ID" value="CAF1261702.1"/>
    <property type="molecule type" value="Genomic_DNA"/>
</dbReference>
<dbReference type="AlphaFoldDB" id="A0A815AWD8"/>
<sequence>MTEEKIRQIFGEMRNKFPSDGMTEAEFIDMFNKDSQGNSLGAPDLCKLLFKTIDQDNSGKINLYKLILTAGLFEKGDPTASIKCLFQLCDSNHDGLTACTEIHNVFSNILMQSSDGKNDPEEMEGVINRAMDIIKKNFNNKTHISEQEFAKICAEHEDIQTITQYAYTILTSGLDDVGEKFA</sequence>
<gene>
    <name evidence="1" type="ORF">RFH988_LOCUS27711</name>
</gene>
<organism evidence="1 2">
    <name type="scientific">Rotaria sordida</name>
    <dbReference type="NCBI Taxonomy" id="392033"/>
    <lineage>
        <taxon>Eukaryota</taxon>
        <taxon>Metazoa</taxon>
        <taxon>Spiralia</taxon>
        <taxon>Gnathifera</taxon>
        <taxon>Rotifera</taxon>
        <taxon>Eurotatoria</taxon>
        <taxon>Bdelloidea</taxon>
        <taxon>Philodinida</taxon>
        <taxon>Philodinidae</taxon>
        <taxon>Rotaria</taxon>
    </lineage>
</organism>